<dbReference type="SUPFAM" id="SSF46689">
    <property type="entry name" value="Homeodomain-like"/>
    <property type="match status" value="1"/>
</dbReference>
<evidence type="ECO:0000256" key="2">
    <source>
        <dbReference type="PROSITE-ProRule" id="PRU00335"/>
    </source>
</evidence>
<evidence type="ECO:0000313" key="5">
    <source>
        <dbReference type="Proteomes" id="UP001177943"/>
    </source>
</evidence>
<dbReference type="InterPro" id="IPR050624">
    <property type="entry name" value="HTH-type_Tx_Regulator"/>
</dbReference>
<feature type="DNA-binding region" description="H-T-H motif" evidence="2">
    <location>
        <begin position="35"/>
        <end position="54"/>
    </location>
</feature>
<dbReference type="Proteomes" id="UP001177943">
    <property type="component" value="Chromosome"/>
</dbReference>
<dbReference type="PROSITE" id="PS50977">
    <property type="entry name" value="HTH_TETR_2"/>
    <property type="match status" value="1"/>
</dbReference>
<dbReference type="EMBL" id="CP126084">
    <property type="protein sequence ID" value="WHX49768.1"/>
    <property type="molecule type" value="Genomic_DNA"/>
</dbReference>
<dbReference type="RefSeq" id="WP_283926951.1">
    <property type="nucleotide sequence ID" value="NZ_CP126084.1"/>
</dbReference>
<dbReference type="KEGG" id="pwn:QNH46_03545"/>
<evidence type="ECO:0000256" key="1">
    <source>
        <dbReference type="ARBA" id="ARBA00023125"/>
    </source>
</evidence>
<proteinExistence type="predicted"/>
<protein>
    <submittedName>
        <fullName evidence="4">TetR/AcrR family transcriptional regulator</fullName>
    </submittedName>
</protein>
<gene>
    <name evidence="4" type="ORF">QNH46_03545</name>
</gene>
<dbReference type="InterPro" id="IPR001647">
    <property type="entry name" value="HTH_TetR"/>
</dbReference>
<dbReference type="Gene3D" id="1.10.357.10">
    <property type="entry name" value="Tetracycline Repressor, domain 2"/>
    <property type="match status" value="1"/>
</dbReference>
<name>A0AA95I8W3_9BACL</name>
<evidence type="ECO:0000313" key="4">
    <source>
        <dbReference type="EMBL" id="WHX49768.1"/>
    </source>
</evidence>
<dbReference type="AlphaFoldDB" id="A0AA95I8W3"/>
<dbReference type="Pfam" id="PF00440">
    <property type="entry name" value="TetR_N"/>
    <property type="match status" value="1"/>
</dbReference>
<dbReference type="Pfam" id="PF14278">
    <property type="entry name" value="TetR_C_8"/>
    <property type="match status" value="1"/>
</dbReference>
<organism evidence="4 5">
    <name type="scientific">Paenibacillus woosongensis</name>
    <dbReference type="NCBI Taxonomy" id="307580"/>
    <lineage>
        <taxon>Bacteria</taxon>
        <taxon>Bacillati</taxon>
        <taxon>Bacillota</taxon>
        <taxon>Bacilli</taxon>
        <taxon>Bacillales</taxon>
        <taxon>Paenibacillaceae</taxon>
        <taxon>Paenibacillus</taxon>
    </lineage>
</organism>
<accession>A0AA95I8W3</accession>
<feature type="domain" description="HTH tetR-type" evidence="3">
    <location>
        <begin position="12"/>
        <end position="72"/>
    </location>
</feature>
<dbReference type="PRINTS" id="PR00455">
    <property type="entry name" value="HTHTETR"/>
</dbReference>
<keyword evidence="1 2" id="KW-0238">DNA-binding</keyword>
<reference evidence="4" key="1">
    <citation type="submission" date="2023-05" db="EMBL/GenBank/DDBJ databases">
        <title>Comparative genomics of Bacillaceae isolates and their secondary metabolite potential.</title>
        <authorList>
            <person name="Song L."/>
            <person name="Nielsen L.J."/>
            <person name="Mohite O."/>
            <person name="Xu X."/>
            <person name="Weber T."/>
            <person name="Kovacs A.T."/>
        </authorList>
    </citation>
    <scope>NUCLEOTIDE SEQUENCE</scope>
    <source>
        <strain evidence="4">B2_4</strain>
    </source>
</reference>
<dbReference type="InterPro" id="IPR009057">
    <property type="entry name" value="Homeodomain-like_sf"/>
</dbReference>
<evidence type="ECO:0000259" key="3">
    <source>
        <dbReference type="PROSITE" id="PS50977"/>
    </source>
</evidence>
<dbReference type="PANTHER" id="PTHR43479:SF23">
    <property type="entry name" value="HTH TETR-TYPE DOMAIN-CONTAINING PROTEIN"/>
    <property type="match status" value="1"/>
</dbReference>
<dbReference type="PANTHER" id="PTHR43479">
    <property type="entry name" value="ACREF/ENVCD OPERON REPRESSOR-RELATED"/>
    <property type="match status" value="1"/>
</dbReference>
<dbReference type="GO" id="GO:0003677">
    <property type="term" value="F:DNA binding"/>
    <property type="evidence" value="ECO:0007669"/>
    <property type="project" value="UniProtKB-UniRule"/>
</dbReference>
<sequence>MSSLRAGDRRIIRTRMMIYEAFLRLLHRKAYEEISVIDIAEKADINRSTFYSHFVDKADLLQKMIADKLDRLTESIRSCAAPSAIAPSFHAPDPIFLTLFEHVSEHDYFYRVMLSKSPAGDFRSKFIETIREGFFERLSKLDLDQKLQVPLDLLLDYISLSTGGIMEKWLSDDKIYSPHHMALQLTRMGALGIYKSMGLPESQRS</sequence>
<dbReference type="InterPro" id="IPR039532">
    <property type="entry name" value="TetR_C_Firmicutes"/>
</dbReference>